<sequence>MNRHVRGMMMSCSTMVDEVLVIDGSSPTIIIKELAIGSAVVRMPKHCCTHVFHHSDVAKC</sequence>
<evidence type="ECO:0000313" key="1">
    <source>
        <dbReference type="EMBL" id="GAU31789.1"/>
    </source>
</evidence>
<organism evidence="1 2">
    <name type="scientific">Trifolium subterraneum</name>
    <name type="common">Subterranean clover</name>
    <dbReference type="NCBI Taxonomy" id="3900"/>
    <lineage>
        <taxon>Eukaryota</taxon>
        <taxon>Viridiplantae</taxon>
        <taxon>Streptophyta</taxon>
        <taxon>Embryophyta</taxon>
        <taxon>Tracheophyta</taxon>
        <taxon>Spermatophyta</taxon>
        <taxon>Magnoliopsida</taxon>
        <taxon>eudicotyledons</taxon>
        <taxon>Gunneridae</taxon>
        <taxon>Pentapetalae</taxon>
        <taxon>rosids</taxon>
        <taxon>fabids</taxon>
        <taxon>Fabales</taxon>
        <taxon>Fabaceae</taxon>
        <taxon>Papilionoideae</taxon>
        <taxon>50 kb inversion clade</taxon>
        <taxon>NPAAA clade</taxon>
        <taxon>Hologalegina</taxon>
        <taxon>IRL clade</taxon>
        <taxon>Trifolieae</taxon>
        <taxon>Trifolium</taxon>
    </lineage>
</organism>
<keyword evidence="2" id="KW-1185">Reference proteome</keyword>
<gene>
    <name evidence="1" type="ORF">TSUD_22350</name>
</gene>
<dbReference type="Proteomes" id="UP000242715">
    <property type="component" value="Unassembled WGS sequence"/>
</dbReference>
<accession>A0A2Z6NJE0</accession>
<dbReference type="AlphaFoldDB" id="A0A2Z6NJE0"/>
<evidence type="ECO:0000313" key="2">
    <source>
        <dbReference type="Proteomes" id="UP000242715"/>
    </source>
</evidence>
<protein>
    <submittedName>
        <fullName evidence="1">Uncharacterized protein</fullName>
    </submittedName>
</protein>
<dbReference type="EMBL" id="DF973468">
    <property type="protein sequence ID" value="GAU31789.1"/>
    <property type="molecule type" value="Genomic_DNA"/>
</dbReference>
<name>A0A2Z6NJE0_TRISU</name>
<proteinExistence type="predicted"/>
<reference evidence="2" key="1">
    <citation type="journal article" date="2017" name="Front. Plant Sci.">
        <title>Climate Clever Clovers: New Paradigm to Reduce the Environmental Footprint of Ruminants by Breeding Low Methanogenic Forages Utilizing Haplotype Variation.</title>
        <authorList>
            <person name="Kaur P."/>
            <person name="Appels R."/>
            <person name="Bayer P.E."/>
            <person name="Keeble-Gagnere G."/>
            <person name="Wang J."/>
            <person name="Hirakawa H."/>
            <person name="Shirasawa K."/>
            <person name="Vercoe P."/>
            <person name="Stefanova K."/>
            <person name="Durmic Z."/>
            <person name="Nichols P."/>
            <person name="Revell C."/>
            <person name="Isobe S.N."/>
            <person name="Edwards D."/>
            <person name="Erskine W."/>
        </authorList>
    </citation>
    <scope>NUCLEOTIDE SEQUENCE [LARGE SCALE GENOMIC DNA]</scope>
    <source>
        <strain evidence="2">cv. Daliak</strain>
    </source>
</reference>